<feature type="transmembrane region" description="Helical" evidence="7">
    <location>
        <begin position="481"/>
        <end position="502"/>
    </location>
</feature>
<feature type="transmembrane region" description="Helical" evidence="7">
    <location>
        <begin position="20"/>
        <end position="39"/>
    </location>
</feature>
<dbReference type="PROSITE" id="PS51257">
    <property type="entry name" value="PROKAR_LIPOPROTEIN"/>
    <property type="match status" value="1"/>
</dbReference>
<sequence length="825" mass="83816">MPTSLRLAVAEFRNRPGRAALPGVALVVGVACLLAALMLSDAMVRATNEGAPAVPAGVDLVVRPPLFGTTAVLDQATADRVAQVAGVTVAQPIREVRADLLLDGGRAGDRRATADIEPDRADLHRVPILEGRSPGSDGEIAIDRVTAYEHGLKPGASVRVADAAGRPLDVVVRGITKRGSLGEEPMIVVGEGLAAKLGGTPRVEAIYVLGGDRAAVARAAGEGLPVDTRAEIAAEPPDNDLAAVLLPFSILALATSVFVASATYRAVYAQRQRHTALLRCLGAHRGPLVWASLFEALLTGAVAGVVGAVLGGSVAWLLARLFDGTGLSSLLGAVELSPPLLPTVGQLVIGVVTAATLSAFAAVRPALAAARISPLAALRTSEGQTPDQAVVRRRRIFGIVLVAAAALMGGLGVLAQGSLAAIFLVLFSGITAVFGLFGVLGPVVVPALGRIFGTVASRFGGAQWKLAAAEVRRVPQRSASVAMPLLLAAAMVTFFAVTVGSAQRMEDEFGNEPRPDAVVADSGGRALAGGVGAAANRPEAALTVVLHGVEAEQRDAEGHTFPTQVVGAAPEPLRDWLEGHHVAADDFAPGTVLLEEWYAERFGAQVGRPFTVEGLPGGPRTATVVGTFTGSVLDDADVVLAEPDLAPASKVLVAFDPGADPAAYEAGVRAALAGSPTVLVKTKAETTAQNQRYLDLGIVMLMVLLGLSVAVAVTGIGTALTISVQERRKELALRRALGVTKGGLQGGVVAEAVLLSLVGVLGGGLFGLVYAELTLAAVGVFAWPAAAVLPLLVGGAGVVVLAVLAAFGPARGASRIRPAAGLAAG</sequence>
<keyword evidence="10" id="KW-1185">Reference proteome</keyword>
<feature type="transmembrane region" description="Helical" evidence="7">
    <location>
        <begin position="339"/>
        <end position="363"/>
    </location>
</feature>
<dbReference type="Pfam" id="PF02687">
    <property type="entry name" value="FtsX"/>
    <property type="match status" value="2"/>
</dbReference>
<comment type="similarity">
    <text evidence="6">Belongs to the ABC-4 integral membrane protein family.</text>
</comment>
<gene>
    <name evidence="9" type="ORF">EDD40_1477</name>
</gene>
<dbReference type="Proteomes" id="UP000268727">
    <property type="component" value="Unassembled WGS sequence"/>
</dbReference>
<feature type="domain" description="ABC3 transporter permease C-terminal" evidence="8">
    <location>
        <begin position="248"/>
        <end position="374"/>
    </location>
</feature>
<keyword evidence="5 7" id="KW-0472">Membrane</keyword>
<evidence type="ECO:0000313" key="10">
    <source>
        <dbReference type="Proteomes" id="UP000268727"/>
    </source>
</evidence>
<evidence type="ECO:0000256" key="4">
    <source>
        <dbReference type="ARBA" id="ARBA00022989"/>
    </source>
</evidence>
<dbReference type="OrthoDB" id="3650991at2"/>
<feature type="transmembrane region" description="Helical" evidence="7">
    <location>
        <begin position="743"/>
        <end position="769"/>
    </location>
</feature>
<name>A0A3N1H152_9PSEU</name>
<feature type="transmembrane region" description="Helical" evidence="7">
    <location>
        <begin position="781"/>
        <end position="807"/>
    </location>
</feature>
<evidence type="ECO:0000256" key="7">
    <source>
        <dbReference type="SAM" id="Phobius"/>
    </source>
</evidence>
<proteinExistence type="inferred from homology"/>
<feature type="transmembrane region" description="Helical" evidence="7">
    <location>
        <begin position="696"/>
        <end position="722"/>
    </location>
</feature>
<evidence type="ECO:0000256" key="2">
    <source>
        <dbReference type="ARBA" id="ARBA00022475"/>
    </source>
</evidence>
<feature type="domain" description="ABC3 transporter permease C-terminal" evidence="8">
    <location>
        <begin position="703"/>
        <end position="816"/>
    </location>
</feature>
<dbReference type="GO" id="GO:0022857">
    <property type="term" value="F:transmembrane transporter activity"/>
    <property type="evidence" value="ECO:0007669"/>
    <property type="project" value="TreeGrafter"/>
</dbReference>
<dbReference type="InterPro" id="IPR003838">
    <property type="entry name" value="ABC3_permease_C"/>
</dbReference>
<evidence type="ECO:0000256" key="6">
    <source>
        <dbReference type="ARBA" id="ARBA00038076"/>
    </source>
</evidence>
<evidence type="ECO:0000313" key="9">
    <source>
        <dbReference type="EMBL" id="ROP36214.1"/>
    </source>
</evidence>
<evidence type="ECO:0000256" key="3">
    <source>
        <dbReference type="ARBA" id="ARBA00022692"/>
    </source>
</evidence>
<comment type="caution">
    <text evidence="9">The sequence shown here is derived from an EMBL/GenBank/DDBJ whole genome shotgun (WGS) entry which is preliminary data.</text>
</comment>
<feature type="transmembrane region" description="Helical" evidence="7">
    <location>
        <begin position="241"/>
        <end position="267"/>
    </location>
</feature>
<accession>A0A3N1H152</accession>
<dbReference type="PANTHER" id="PTHR30572">
    <property type="entry name" value="MEMBRANE COMPONENT OF TRANSPORTER-RELATED"/>
    <property type="match status" value="1"/>
</dbReference>
<keyword evidence="3 7" id="KW-0812">Transmembrane</keyword>
<evidence type="ECO:0000256" key="1">
    <source>
        <dbReference type="ARBA" id="ARBA00004651"/>
    </source>
</evidence>
<dbReference type="InterPro" id="IPR050250">
    <property type="entry name" value="Macrolide_Exporter_MacB"/>
</dbReference>
<feature type="transmembrane region" description="Helical" evidence="7">
    <location>
        <begin position="396"/>
        <end position="415"/>
    </location>
</feature>
<evidence type="ECO:0000256" key="5">
    <source>
        <dbReference type="ARBA" id="ARBA00023136"/>
    </source>
</evidence>
<protein>
    <submittedName>
        <fullName evidence="9">Putative ABC transport system permease protein</fullName>
    </submittedName>
</protein>
<organism evidence="9 10">
    <name type="scientific">Saccharothrix texasensis</name>
    <dbReference type="NCBI Taxonomy" id="103734"/>
    <lineage>
        <taxon>Bacteria</taxon>
        <taxon>Bacillati</taxon>
        <taxon>Actinomycetota</taxon>
        <taxon>Actinomycetes</taxon>
        <taxon>Pseudonocardiales</taxon>
        <taxon>Pseudonocardiaceae</taxon>
        <taxon>Saccharothrix</taxon>
    </lineage>
</organism>
<feature type="transmembrane region" description="Helical" evidence="7">
    <location>
        <begin position="288"/>
        <end position="319"/>
    </location>
</feature>
<feature type="transmembrane region" description="Helical" evidence="7">
    <location>
        <begin position="421"/>
        <end position="448"/>
    </location>
</feature>
<comment type="subcellular location">
    <subcellularLocation>
        <location evidence="1">Cell membrane</location>
        <topology evidence="1">Multi-pass membrane protein</topology>
    </subcellularLocation>
</comment>
<dbReference type="GO" id="GO:0005886">
    <property type="term" value="C:plasma membrane"/>
    <property type="evidence" value="ECO:0007669"/>
    <property type="project" value="UniProtKB-SubCell"/>
</dbReference>
<keyword evidence="2" id="KW-1003">Cell membrane</keyword>
<dbReference type="RefSeq" id="WP_123742238.1">
    <property type="nucleotide sequence ID" value="NZ_RJKM01000001.1"/>
</dbReference>
<reference evidence="9 10" key="1">
    <citation type="submission" date="2018-11" db="EMBL/GenBank/DDBJ databases">
        <title>Sequencing the genomes of 1000 actinobacteria strains.</title>
        <authorList>
            <person name="Klenk H.-P."/>
        </authorList>
    </citation>
    <scope>NUCLEOTIDE SEQUENCE [LARGE SCALE GENOMIC DNA]</scope>
    <source>
        <strain evidence="9 10">DSM 44231</strain>
    </source>
</reference>
<dbReference type="AlphaFoldDB" id="A0A3N1H152"/>
<keyword evidence="4 7" id="KW-1133">Transmembrane helix</keyword>
<evidence type="ECO:0000259" key="8">
    <source>
        <dbReference type="Pfam" id="PF02687"/>
    </source>
</evidence>
<dbReference type="PANTHER" id="PTHR30572:SF4">
    <property type="entry name" value="ABC TRANSPORTER PERMEASE YTRF"/>
    <property type="match status" value="1"/>
</dbReference>
<dbReference type="EMBL" id="RJKM01000001">
    <property type="protein sequence ID" value="ROP36214.1"/>
    <property type="molecule type" value="Genomic_DNA"/>
</dbReference>